<proteinExistence type="inferred from homology"/>
<dbReference type="InterPro" id="IPR037459">
    <property type="entry name" value="RhgT-like"/>
</dbReference>
<evidence type="ECO:0000313" key="4">
    <source>
        <dbReference type="Proteomes" id="UP000600600"/>
    </source>
</evidence>
<organism evidence="3 4">
    <name type="scientific">Bacteroides difficilis</name>
    <dbReference type="NCBI Taxonomy" id="2763021"/>
    <lineage>
        <taxon>Bacteria</taxon>
        <taxon>Pseudomonadati</taxon>
        <taxon>Bacteroidota</taxon>
        <taxon>Bacteroidia</taxon>
        <taxon>Bacteroidales</taxon>
        <taxon>Bacteroidaceae</taxon>
        <taxon>Bacteroides</taxon>
    </lineage>
</organism>
<evidence type="ECO:0000256" key="2">
    <source>
        <dbReference type="ARBA" id="ARBA00022801"/>
    </source>
</evidence>
<comment type="similarity">
    <text evidence="1">Belongs to the 'GDSL' lipolytic enzyme family.</text>
</comment>
<dbReference type="Pfam" id="PF00657">
    <property type="entry name" value="Lipase_GDSL"/>
    <property type="match status" value="1"/>
</dbReference>
<evidence type="ECO:0000313" key="3">
    <source>
        <dbReference type="EMBL" id="MBC5604147.1"/>
    </source>
</evidence>
<comment type="caution">
    <text evidence="3">The sequence shown here is derived from an EMBL/GenBank/DDBJ whole genome shotgun (WGS) entry which is preliminary data.</text>
</comment>
<dbReference type="EMBL" id="JACOOE010000002">
    <property type="protein sequence ID" value="MBC5604147.1"/>
    <property type="molecule type" value="Genomic_DNA"/>
</dbReference>
<dbReference type="PANTHER" id="PTHR43695:SF1">
    <property type="entry name" value="RHAMNOGALACTURONAN ACETYLESTERASE"/>
    <property type="match status" value="1"/>
</dbReference>
<dbReference type="RefSeq" id="WP_186966733.1">
    <property type="nucleotide sequence ID" value="NZ_JACOOE010000002.1"/>
</dbReference>
<protein>
    <submittedName>
        <fullName evidence="3">Rhamnogalacturonan acetylesterase</fullName>
    </submittedName>
</protein>
<dbReference type="InterPro" id="IPR036514">
    <property type="entry name" value="SGNH_hydro_sf"/>
</dbReference>
<dbReference type="PANTHER" id="PTHR43695">
    <property type="entry name" value="PUTATIVE (AFU_ORTHOLOGUE AFUA_2G17250)-RELATED"/>
    <property type="match status" value="1"/>
</dbReference>
<gene>
    <name evidence="3" type="ORF">H8S67_05620</name>
</gene>
<evidence type="ECO:0000256" key="1">
    <source>
        <dbReference type="ARBA" id="ARBA00008668"/>
    </source>
</evidence>
<keyword evidence="4" id="KW-1185">Reference proteome</keyword>
<name>A0ABR7C8M3_9BACE</name>
<reference evidence="3 4" key="1">
    <citation type="submission" date="2020-08" db="EMBL/GenBank/DDBJ databases">
        <title>Genome public.</title>
        <authorList>
            <person name="Liu C."/>
            <person name="Sun Q."/>
        </authorList>
    </citation>
    <scope>NUCLEOTIDE SEQUENCE [LARGE SCALE GENOMIC DNA]</scope>
    <source>
        <strain evidence="3 4">M27</strain>
    </source>
</reference>
<keyword evidence="2" id="KW-0378">Hydrolase</keyword>
<accession>A0ABR7C8M3</accession>
<dbReference type="CDD" id="cd01821">
    <property type="entry name" value="Rhamnogalacturan_acetylesterase_like"/>
    <property type="match status" value="1"/>
</dbReference>
<dbReference type="Gene3D" id="3.40.50.1110">
    <property type="entry name" value="SGNH hydrolase"/>
    <property type="match status" value="1"/>
</dbReference>
<dbReference type="InterPro" id="IPR001087">
    <property type="entry name" value="GDSL"/>
</dbReference>
<sequence length="256" mass="28817">MMKGVSFKFLLFLSAFLLMGYSYVHSGEQNGKKVKVLLAGDSTMQDVNHEKNTDWGWGQVLPRFFTEEVEVFNFAKGGRSSRTFIEEGRWDKLMAKADNNSYVFIQFGHNDASIKKPDRYTSPEDYKKNLIKFVTEVKTKGATPILVTPVSRRKFKKGVFSDSHGVYPEIVKEVAQKENTLLIDLQAKSADAISKQGDEKSKQWFNYVAAGTNPIVPDGKSDDTHFSETGAMKMASLVVEGVRELNLKGLVQNLKR</sequence>
<dbReference type="Proteomes" id="UP000600600">
    <property type="component" value="Unassembled WGS sequence"/>
</dbReference>
<dbReference type="SUPFAM" id="SSF52266">
    <property type="entry name" value="SGNH hydrolase"/>
    <property type="match status" value="1"/>
</dbReference>